<evidence type="ECO:0000256" key="12">
    <source>
        <dbReference type="SAM" id="Phobius"/>
    </source>
</evidence>
<feature type="transmembrane region" description="Helical" evidence="12">
    <location>
        <begin position="154"/>
        <end position="176"/>
    </location>
</feature>
<dbReference type="Pfam" id="PF00001">
    <property type="entry name" value="7tm_1"/>
    <property type="match status" value="1"/>
</dbReference>
<evidence type="ECO:0000256" key="3">
    <source>
        <dbReference type="ARBA" id="ARBA00022692"/>
    </source>
</evidence>
<evidence type="ECO:0000313" key="14">
    <source>
        <dbReference type="Ensembl" id="ENSSFOP00015028831.2"/>
    </source>
</evidence>
<feature type="transmembrane region" description="Helical" evidence="12">
    <location>
        <begin position="300"/>
        <end position="323"/>
    </location>
</feature>
<dbReference type="GeneTree" id="ENSGT00950000182934"/>
<feature type="transmembrane region" description="Helical" evidence="12">
    <location>
        <begin position="266"/>
        <end position="294"/>
    </location>
</feature>
<evidence type="ECO:0000256" key="4">
    <source>
        <dbReference type="ARBA" id="ARBA00022989"/>
    </source>
</evidence>
<keyword evidence="8 11" id="KW-0675">Receptor</keyword>
<feature type="transmembrane region" description="Helical" evidence="12">
    <location>
        <begin position="41"/>
        <end position="63"/>
    </location>
</feature>
<evidence type="ECO:0000256" key="9">
    <source>
        <dbReference type="ARBA" id="ARBA00023180"/>
    </source>
</evidence>
<comment type="similarity">
    <text evidence="11">Belongs to the G-protein coupled receptor 1 family.</text>
</comment>
<dbReference type="SUPFAM" id="SSF81321">
    <property type="entry name" value="Family A G protein-coupled receptor-like"/>
    <property type="match status" value="1"/>
</dbReference>
<dbReference type="PANTHER" id="PTHR24249">
    <property type="entry name" value="HISTAMINE RECEPTOR-RELATED G-PROTEIN COUPLED RECEPTOR"/>
    <property type="match status" value="1"/>
</dbReference>
<dbReference type="PROSITE" id="PS50262">
    <property type="entry name" value="G_PROTEIN_RECEP_F1_2"/>
    <property type="match status" value="1"/>
</dbReference>
<reference evidence="14" key="2">
    <citation type="submission" date="2025-08" db="UniProtKB">
        <authorList>
            <consortium name="Ensembl"/>
        </authorList>
    </citation>
    <scope>IDENTIFICATION</scope>
</reference>
<dbReference type="SMART" id="SM01381">
    <property type="entry name" value="7TM_GPCR_Srsx"/>
    <property type="match status" value="1"/>
</dbReference>
<reference evidence="14" key="3">
    <citation type="submission" date="2025-09" db="UniProtKB">
        <authorList>
            <consortium name="Ensembl"/>
        </authorList>
    </citation>
    <scope>IDENTIFICATION</scope>
</reference>
<keyword evidence="3 11" id="KW-0812">Transmembrane</keyword>
<keyword evidence="4 12" id="KW-1133">Transmembrane helix</keyword>
<dbReference type="OrthoDB" id="5959645at2759"/>
<evidence type="ECO:0000256" key="2">
    <source>
        <dbReference type="ARBA" id="ARBA00022475"/>
    </source>
</evidence>
<dbReference type="GO" id="GO:0005886">
    <property type="term" value="C:plasma membrane"/>
    <property type="evidence" value="ECO:0007669"/>
    <property type="project" value="UniProtKB-SubCell"/>
</dbReference>
<evidence type="ECO:0000256" key="7">
    <source>
        <dbReference type="ARBA" id="ARBA00023157"/>
    </source>
</evidence>
<keyword evidence="5 11" id="KW-0297">G-protein coupled receptor</keyword>
<dbReference type="PROSITE" id="PS00237">
    <property type="entry name" value="G_PROTEIN_RECEP_F1_1"/>
    <property type="match status" value="1"/>
</dbReference>
<dbReference type="InterPro" id="IPR050569">
    <property type="entry name" value="TAAR"/>
</dbReference>
<evidence type="ECO:0000313" key="15">
    <source>
        <dbReference type="Proteomes" id="UP000694397"/>
    </source>
</evidence>
<organism evidence="14 15">
    <name type="scientific">Scleropages formosus</name>
    <name type="common">Asian bonytongue</name>
    <name type="synonym">Osteoglossum formosum</name>
    <dbReference type="NCBI Taxonomy" id="113540"/>
    <lineage>
        <taxon>Eukaryota</taxon>
        <taxon>Metazoa</taxon>
        <taxon>Chordata</taxon>
        <taxon>Craniata</taxon>
        <taxon>Vertebrata</taxon>
        <taxon>Euteleostomi</taxon>
        <taxon>Actinopterygii</taxon>
        <taxon>Neopterygii</taxon>
        <taxon>Teleostei</taxon>
        <taxon>Osteoglossocephala</taxon>
        <taxon>Osteoglossomorpha</taxon>
        <taxon>Osteoglossiformes</taxon>
        <taxon>Osteoglossidae</taxon>
        <taxon>Scleropages</taxon>
    </lineage>
</organism>
<dbReference type="Ensembl" id="ENSSFOT00015029159.2">
    <property type="protein sequence ID" value="ENSSFOP00015028831.2"/>
    <property type="gene ID" value="ENSSFOG00015018511.2"/>
</dbReference>
<keyword evidence="2" id="KW-1003">Cell membrane</keyword>
<protein>
    <recommendedName>
        <fullName evidence="13">G-protein coupled receptors family 1 profile domain-containing protein</fullName>
    </recommendedName>
</protein>
<dbReference type="PRINTS" id="PR00237">
    <property type="entry name" value="GPCRRHODOPSN"/>
</dbReference>
<evidence type="ECO:0000256" key="11">
    <source>
        <dbReference type="RuleBase" id="RU000688"/>
    </source>
</evidence>
<evidence type="ECO:0000256" key="8">
    <source>
        <dbReference type="ARBA" id="ARBA00023170"/>
    </source>
</evidence>
<name>A0A8C9S4Y4_SCLFO</name>
<dbReference type="Gene3D" id="1.20.1070.10">
    <property type="entry name" value="Rhodopsin 7-helix transmembrane proteins"/>
    <property type="match status" value="1"/>
</dbReference>
<dbReference type="GO" id="GO:0001594">
    <property type="term" value="F:trace-amine receptor activity"/>
    <property type="evidence" value="ECO:0007669"/>
    <property type="project" value="TreeGrafter"/>
</dbReference>
<keyword evidence="6 12" id="KW-0472">Membrane</keyword>
<reference evidence="14 15" key="1">
    <citation type="submission" date="2019-04" db="EMBL/GenBank/DDBJ databases">
        <authorList>
            <consortium name="Wellcome Sanger Institute Data Sharing"/>
        </authorList>
    </citation>
    <scope>NUCLEOTIDE SEQUENCE [LARGE SCALE GENOMIC DNA]</scope>
</reference>
<dbReference type="AlphaFoldDB" id="A0A8C9S4Y4"/>
<dbReference type="PANTHER" id="PTHR24249:SF417">
    <property type="entry name" value="TRACE AMINE-ASSOCIATED RECEPTOR 11"/>
    <property type="match status" value="1"/>
</dbReference>
<dbReference type="Proteomes" id="UP000694397">
    <property type="component" value="Chromosome 1"/>
</dbReference>
<sequence length="345" mass="39106">LRALFNMINQSKTSDTHFCFESSNTSCPKYIYSTAVLRAPLYVLLGAVIFLIVLGNLLVIIIITYFKQLHTPTNYLVLSLAVADFLLGAVIMPPSMVRSLETCWYLGNMFCKIHTSADIMLSTLSVLNLTLISIDRYIAVCQPLHYHTKITNGVTMTMILSCWSVSAFIGFGMIFLKLNSLGTEDTYNSNLHCEGSCILVQNRMSIVIFSLLVFFIPAFIIIVLYMKILLVARRQAFSIQSRVCANMSLEKRATLNKTQPKATKTLGIVVGVYFICWGPWFLCTLIDPIIPFFSPLLTEILTWFAYCNSVTNPVIYAFSFTWFQKPFKSAFQKILDSCRMRLYSE</sequence>
<proteinExistence type="inferred from homology"/>
<keyword evidence="9" id="KW-0325">Glycoprotein</keyword>
<feature type="transmembrane region" description="Helical" evidence="12">
    <location>
        <begin position="75"/>
        <end position="93"/>
    </location>
</feature>
<keyword evidence="15" id="KW-1185">Reference proteome</keyword>
<evidence type="ECO:0000256" key="10">
    <source>
        <dbReference type="ARBA" id="ARBA00023224"/>
    </source>
</evidence>
<accession>A0A8C9S4Y4</accession>
<dbReference type="InterPro" id="IPR000276">
    <property type="entry name" value="GPCR_Rhodpsn"/>
</dbReference>
<evidence type="ECO:0000259" key="13">
    <source>
        <dbReference type="PROSITE" id="PS50262"/>
    </source>
</evidence>
<feature type="transmembrane region" description="Helical" evidence="12">
    <location>
        <begin position="206"/>
        <end position="232"/>
    </location>
</feature>
<evidence type="ECO:0000256" key="1">
    <source>
        <dbReference type="ARBA" id="ARBA00004651"/>
    </source>
</evidence>
<feature type="transmembrane region" description="Helical" evidence="12">
    <location>
        <begin position="113"/>
        <end position="134"/>
    </location>
</feature>
<keyword evidence="10 11" id="KW-0807">Transducer</keyword>
<dbReference type="FunFam" id="1.20.1070.10:FF:000030">
    <property type="entry name" value="trace amine-associated receptor 1"/>
    <property type="match status" value="1"/>
</dbReference>
<keyword evidence="7" id="KW-1015">Disulfide bond</keyword>
<evidence type="ECO:0000256" key="5">
    <source>
        <dbReference type="ARBA" id="ARBA00023040"/>
    </source>
</evidence>
<feature type="domain" description="G-protein coupled receptors family 1 profile" evidence="13">
    <location>
        <begin position="55"/>
        <end position="316"/>
    </location>
</feature>
<dbReference type="InterPro" id="IPR017452">
    <property type="entry name" value="GPCR_Rhodpsn_7TM"/>
</dbReference>
<comment type="subcellular location">
    <subcellularLocation>
        <location evidence="1">Cell membrane</location>
        <topology evidence="1">Multi-pass membrane protein</topology>
    </subcellularLocation>
</comment>
<evidence type="ECO:0000256" key="6">
    <source>
        <dbReference type="ARBA" id="ARBA00023136"/>
    </source>
</evidence>